<feature type="chain" id="PRO_5007227950" evidence="2">
    <location>
        <begin position="27"/>
        <end position="539"/>
    </location>
</feature>
<dbReference type="NCBIfam" id="NF033921">
    <property type="entry name" value="por_somb"/>
    <property type="match status" value="1"/>
</dbReference>
<comment type="similarity">
    <text evidence="1 2">Belongs to the OprB family.</text>
</comment>
<evidence type="ECO:0000256" key="2">
    <source>
        <dbReference type="RuleBase" id="RU363072"/>
    </source>
</evidence>
<dbReference type="Pfam" id="PF00395">
    <property type="entry name" value="SLH"/>
    <property type="match status" value="1"/>
</dbReference>
<dbReference type="PANTHER" id="PTHR43308:SF1">
    <property type="entry name" value="OUTER MEMBRANE PROTEIN ALPHA"/>
    <property type="match status" value="1"/>
</dbReference>
<dbReference type="PROSITE" id="PS51272">
    <property type="entry name" value="SLH"/>
    <property type="match status" value="1"/>
</dbReference>
<protein>
    <submittedName>
        <fullName evidence="4">S-layer protein</fullName>
    </submittedName>
</protein>
<dbReference type="InterPro" id="IPR051465">
    <property type="entry name" value="Cell_Envelope_Struct_Comp"/>
</dbReference>
<proteinExistence type="inferred from homology"/>
<gene>
    <name evidence="4" type="ORF">UH38_10325</name>
</gene>
<dbReference type="InterPro" id="IPR001119">
    <property type="entry name" value="SLH_dom"/>
</dbReference>
<dbReference type="InterPro" id="IPR038673">
    <property type="entry name" value="OprB_sf"/>
</dbReference>
<accession>A0A0D8ZSR9</accession>
<dbReference type="GO" id="GO:0015288">
    <property type="term" value="F:porin activity"/>
    <property type="evidence" value="ECO:0007669"/>
    <property type="project" value="InterPro"/>
</dbReference>
<sequence length="539" mass="58397">MSKISLPQTCGITLLCTIIQSISVLAEPVQNNTVNVEPAQRETEEITSPVAQNPVENRVTSVSQLSDVQPTDWAFQALQSLVERYGVIAGYPDGTFRGNRSITRYEFAAGLNAALDRVNELIATGVENSVSREDLQILQRLESEFSAELATLRGRVDGLEARNAELEANQFSTTTKLTGQVIFAANTGSFGGDRIINAAGVELANDNPNATVLYRSIIDFNTSFSGTDLLKIRLDTGSNGIRDNATGVLEPNFGSVLDFSARPPRNGEIGLGRAYYSFQPIDNFQVILGSVLVATDYIDRNSYSNASFQDFSSQTFINNYLLLPINGQSAGAIVDWNPGGGAFKLRALYQAAAAFSPNDEGNPTGLSLLNRVLYPNATNGDRGLFGDPYQGVVELEYSPSRAFALRLQYSGGKIFDGRFDVFGANAELAISRQVGIFGRYGYGSYNDTAFGDLNPHYWMAGVSVRDLFFPGAVAGIAASQPFIESDVGNGTQTNFEAFYNFPFNDNVRITPLVQVITNPANQDSNGTIITGTLRTVFTF</sequence>
<dbReference type="Pfam" id="PF04966">
    <property type="entry name" value="OprB"/>
    <property type="match status" value="1"/>
</dbReference>
<reference evidence="4 5" key="1">
    <citation type="submission" date="2015-02" db="EMBL/GenBank/DDBJ databases">
        <title>Draft genome of a novel marine cyanobacterium (Chroococcales) isolated from South Atlantic Ocean.</title>
        <authorList>
            <person name="Rigonato J."/>
            <person name="Alvarenga D.O."/>
            <person name="Branco L.H."/>
            <person name="Varani A.M."/>
            <person name="Brandini F.P."/>
            <person name="Fiore M.F."/>
        </authorList>
    </citation>
    <scope>NUCLEOTIDE SEQUENCE [LARGE SCALE GENOMIC DNA]</scope>
    <source>
        <strain evidence="4 5">CENA595</strain>
    </source>
</reference>
<evidence type="ECO:0000313" key="4">
    <source>
        <dbReference type="EMBL" id="KJH71780.1"/>
    </source>
</evidence>
<evidence type="ECO:0000313" key="5">
    <source>
        <dbReference type="Proteomes" id="UP000032452"/>
    </source>
</evidence>
<dbReference type="RefSeq" id="WP_045054582.1">
    <property type="nucleotide sequence ID" value="NZ_CAWMDP010000042.1"/>
</dbReference>
<evidence type="ECO:0000256" key="1">
    <source>
        <dbReference type="ARBA" id="ARBA00008769"/>
    </source>
</evidence>
<dbReference type="STRING" id="1618023.UH38_10325"/>
<name>A0A0D8ZSR9_9CYAN</name>
<dbReference type="PANTHER" id="PTHR43308">
    <property type="entry name" value="OUTER MEMBRANE PROTEIN ALPHA-RELATED"/>
    <property type="match status" value="1"/>
</dbReference>
<dbReference type="InterPro" id="IPR007049">
    <property type="entry name" value="Carb-sel_porin_OprB"/>
</dbReference>
<dbReference type="GO" id="GO:0016020">
    <property type="term" value="C:membrane"/>
    <property type="evidence" value="ECO:0007669"/>
    <property type="project" value="InterPro"/>
</dbReference>
<dbReference type="PATRIC" id="fig|1618023.3.peg.3831"/>
<dbReference type="EMBL" id="JYON01000009">
    <property type="protein sequence ID" value="KJH71780.1"/>
    <property type="molecule type" value="Genomic_DNA"/>
</dbReference>
<organism evidence="4 5">
    <name type="scientific">Aliterella atlantica CENA595</name>
    <dbReference type="NCBI Taxonomy" id="1618023"/>
    <lineage>
        <taxon>Bacteria</taxon>
        <taxon>Bacillati</taxon>
        <taxon>Cyanobacteriota</taxon>
        <taxon>Cyanophyceae</taxon>
        <taxon>Chroococcidiopsidales</taxon>
        <taxon>Aliterellaceae</taxon>
        <taxon>Aliterella</taxon>
    </lineage>
</organism>
<dbReference type="InterPro" id="IPR047684">
    <property type="entry name" value="Por_som-like"/>
</dbReference>
<dbReference type="Proteomes" id="UP000032452">
    <property type="component" value="Unassembled WGS sequence"/>
</dbReference>
<dbReference type="Gene3D" id="2.40.160.180">
    <property type="entry name" value="Carbohydrate-selective porin OprB"/>
    <property type="match status" value="1"/>
</dbReference>
<dbReference type="GO" id="GO:0008643">
    <property type="term" value="P:carbohydrate transport"/>
    <property type="evidence" value="ECO:0007669"/>
    <property type="project" value="InterPro"/>
</dbReference>
<keyword evidence="2" id="KW-0732">Signal</keyword>
<dbReference type="AlphaFoldDB" id="A0A0D8ZSR9"/>
<keyword evidence="5" id="KW-1185">Reference proteome</keyword>
<comment type="caution">
    <text evidence="4">The sequence shown here is derived from an EMBL/GenBank/DDBJ whole genome shotgun (WGS) entry which is preliminary data.</text>
</comment>
<evidence type="ECO:0000259" key="3">
    <source>
        <dbReference type="PROSITE" id="PS51272"/>
    </source>
</evidence>
<dbReference type="OrthoDB" id="541604at2"/>
<feature type="domain" description="SLH" evidence="3">
    <location>
        <begin position="61"/>
        <end position="125"/>
    </location>
</feature>
<feature type="signal peptide" evidence="2">
    <location>
        <begin position="1"/>
        <end position="26"/>
    </location>
</feature>